<feature type="compositionally biased region" description="Polar residues" evidence="1">
    <location>
        <begin position="7"/>
        <end position="18"/>
    </location>
</feature>
<organism evidence="2 3">
    <name type="scientific">Liparis tanakae</name>
    <name type="common">Tanaka's snailfish</name>
    <dbReference type="NCBI Taxonomy" id="230148"/>
    <lineage>
        <taxon>Eukaryota</taxon>
        <taxon>Metazoa</taxon>
        <taxon>Chordata</taxon>
        <taxon>Craniata</taxon>
        <taxon>Vertebrata</taxon>
        <taxon>Euteleostomi</taxon>
        <taxon>Actinopterygii</taxon>
        <taxon>Neopterygii</taxon>
        <taxon>Teleostei</taxon>
        <taxon>Neoteleostei</taxon>
        <taxon>Acanthomorphata</taxon>
        <taxon>Eupercaria</taxon>
        <taxon>Perciformes</taxon>
        <taxon>Cottioidei</taxon>
        <taxon>Cottales</taxon>
        <taxon>Liparidae</taxon>
        <taxon>Liparis</taxon>
    </lineage>
</organism>
<comment type="caution">
    <text evidence="2">The sequence shown here is derived from an EMBL/GenBank/DDBJ whole genome shotgun (WGS) entry which is preliminary data.</text>
</comment>
<name>A0A4Z2I7X0_9TELE</name>
<dbReference type="Proteomes" id="UP000314294">
    <property type="component" value="Unassembled WGS sequence"/>
</dbReference>
<accession>A0A4Z2I7X0</accession>
<gene>
    <name evidence="2" type="ORF">EYF80_015591</name>
</gene>
<evidence type="ECO:0000313" key="2">
    <source>
        <dbReference type="EMBL" id="TNN74146.1"/>
    </source>
</evidence>
<feature type="region of interest" description="Disordered" evidence="1">
    <location>
        <begin position="1"/>
        <end position="20"/>
    </location>
</feature>
<sequence length="115" mass="13081">MKPVYAETSQGKPFGHSSSRAEQRVKYFKFYSEAKLFLKFSWQPVMRRFDVCFKNLAQTDKPGARNPNKQCEKPSAIPGRFIPSLWPEHGGAPIQAASVLPRCRLRKTKLLRAAA</sequence>
<dbReference type="EMBL" id="SRLO01000117">
    <property type="protein sequence ID" value="TNN74146.1"/>
    <property type="molecule type" value="Genomic_DNA"/>
</dbReference>
<reference evidence="2 3" key="1">
    <citation type="submission" date="2019-03" db="EMBL/GenBank/DDBJ databases">
        <title>First draft genome of Liparis tanakae, snailfish: a comprehensive survey of snailfish specific genes.</title>
        <authorList>
            <person name="Kim W."/>
            <person name="Song I."/>
            <person name="Jeong J.-H."/>
            <person name="Kim D."/>
            <person name="Kim S."/>
            <person name="Ryu S."/>
            <person name="Song J.Y."/>
            <person name="Lee S.K."/>
        </authorList>
    </citation>
    <scope>NUCLEOTIDE SEQUENCE [LARGE SCALE GENOMIC DNA]</scope>
    <source>
        <tissue evidence="2">Muscle</tissue>
    </source>
</reference>
<proteinExistence type="predicted"/>
<dbReference type="AlphaFoldDB" id="A0A4Z2I7X0"/>
<evidence type="ECO:0000313" key="3">
    <source>
        <dbReference type="Proteomes" id="UP000314294"/>
    </source>
</evidence>
<keyword evidence="3" id="KW-1185">Reference proteome</keyword>
<evidence type="ECO:0000256" key="1">
    <source>
        <dbReference type="SAM" id="MobiDB-lite"/>
    </source>
</evidence>
<protein>
    <submittedName>
        <fullName evidence="2">Uncharacterized protein</fullName>
    </submittedName>
</protein>